<evidence type="ECO:0000313" key="1">
    <source>
        <dbReference type="EMBL" id="GBP54455.1"/>
    </source>
</evidence>
<protein>
    <submittedName>
        <fullName evidence="1">Uncharacterized protein</fullName>
    </submittedName>
</protein>
<dbReference type="Proteomes" id="UP000299102">
    <property type="component" value="Unassembled WGS sequence"/>
</dbReference>
<accession>A0A4C1WWL0</accession>
<comment type="caution">
    <text evidence="1">The sequence shown here is derived from an EMBL/GenBank/DDBJ whole genome shotgun (WGS) entry which is preliminary data.</text>
</comment>
<dbReference type="EMBL" id="BGZK01000647">
    <property type="protein sequence ID" value="GBP54455.1"/>
    <property type="molecule type" value="Genomic_DNA"/>
</dbReference>
<gene>
    <name evidence="1" type="ORF">EVAR_36013_1</name>
</gene>
<keyword evidence="2" id="KW-1185">Reference proteome</keyword>
<sequence length="113" mass="13296">MDIFKLETPNAPYHLYLMDSSRSVGQKVPYYTAMRREAYLPKPTLKNFASKIKKELYKLLRDMEHEVFLDMAAEGEKLKSRIKSPRGEEGRFFHSKHRSLIQHSKQAIILALR</sequence>
<proteinExistence type="predicted"/>
<reference evidence="1 2" key="1">
    <citation type="journal article" date="2019" name="Commun. Biol.">
        <title>The bagworm genome reveals a unique fibroin gene that provides high tensile strength.</title>
        <authorList>
            <person name="Kono N."/>
            <person name="Nakamura H."/>
            <person name="Ohtoshi R."/>
            <person name="Tomita M."/>
            <person name="Numata K."/>
            <person name="Arakawa K."/>
        </authorList>
    </citation>
    <scope>NUCLEOTIDE SEQUENCE [LARGE SCALE GENOMIC DNA]</scope>
</reference>
<evidence type="ECO:0000313" key="2">
    <source>
        <dbReference type="Proteomes" id="UP000299102"/>
    </source>
</evidence>
<organism evidence="1 2">
    <name type="scientific">Eumeta variegata</name>
    <name type="common">Bagworm moth</name>
    <name type="synonym">Eumeta japonica</name>
    <dbReference type="NCBI Taxonomy" id="151549"/>
    <lineage>
        <taxon>Eukaryota</taxon>
        <taxon>Metazoa</taxon>
        <taxon>Ecdysozoa</taxon>
        <taxon>Arthropoda</taxon>
        <taxon>Hexapoda</taxon>
        <taxon>Insecta</taxon>
        <taxon>Pterygota</taxon>
        <taxon>Neoptera</taxon>
        <taxon>Endopterygota</taxon>
        <taxon>Lepidoptera</taxon>
        <taxon>Glossata</taxon>
        <taxon>Ditrysia</taxon>
        <taxon>Tineoidea</taxon>
        <taxon>Psychidae</taxon>
        <taxon>Oiketicinae</taxon>
        <taxon>Eumeta</taxon>
    </lineage>
</organism>
<dbReference type="AlphaFoldDB" id="A0A4C1WWL0"/>
<name>A0A4C1WWL0_EUMVA</name>